<keyword evidence="6" id="KW-0520">NAD</keyword>
<dbReference type="Pfam" id="PF13450">
    <property type="entry name" value="NAD_binding_8"/>
    <property type="match status" value="1"/>
</dbReference>
<reference evidence="8 9" key="1">
    <citation type="submission" date="2011-02" db="EMBL/GenBank/DDBJ databases">
        <title>The Genome Sequence of Sphaeroforma arctica JP610.</title>
        <authorList>
            <consortium name="The Broad Institute Genome Sequencing Platform"/>
            <person name="Russ C."/>
            <person name="Cuomo C."/>
            <person name="Young S.K."/>
            <person name="Zeng Q."/>
            <person name="Gargeya S."/>
            <person name="Alvarado L."/>
            <person name="Berlin A."/>
            <person name="Chapman S.B."/>
            <person name="Chen Z."/>
            <person name="Freedman E."/>
            <person name="Gellesch M."/>
            <person name="Goldberg J."/>
            <person name="Griggs A."/>
            <person name="Gujja S."/>
            <person name="Heilman E."/>
            <person name="Heiman D."/>
            <person name="Howarth C."/>
            <person name="Mehta T."/>
            <person name="Neiman D."/>
            <person name="Pearson M."/>
            <person name="Roberts A."/>
            <person name="Saif S."/>
            <person name="Shea T."/>
            <person name="Shenoy N."/>
            <person name="Sisk P."/>
            <person name="Stolte C."/>
            <person name="Sykes S."/>
            <person name="White J."/>
            <person name="Yandava C."/>
            <person name="Burger G."/>
            <person name="Gray M.W."/>
            <person name="Holland P.W.H."/>
            <person name="King N."/>
            <person name="Lang F.B.F."/>
            <person name="Roger A.J."/>
            <person name="Ruiz-Trillo I."/>
            <person name="Haas B."/>
            <person name="Nusbaum C."/>
            <person name="Birren B."/>
        </authorList>
    </citation>
    <scope>NUCLEOTIDE SEQUENCE [LARGE SCALE GENOMIC DNA]</scope>
    <source>
        <strain evidence="8 9">JP610</strain>
    </source>
</reference>
<dbReference type="OrthoDB" id="38045at2759"/>
<keyword evidence="3" id="KW-0732">Signal</keyword>
<name>A0A0L0G981_9EUKA</name>
<comment type="similarity">
    <text evidence="1">Belongs to the carotenoid/retinoid oxidoreductase family. CrtISO subfamily.</text>
</comment>
<protein>
    <recommendedName>
        <fullName evidence="10">Amine oxidase domain-containing protein</fullName>
    </recommendedName>
</protein>
<keyword evidence="7" id="KW-0472">Membrane</keyword>
<proteinExistence type="inferred from homology"/>
<dbReference type="RefSeq" id="XP_014159376.1">
    <property type="nucleotide sequence ID" value="XM_014303901.1"/>
</dbReference>
<keyword evidence="9" id="KW-1185">Reference proteome</keyword>
<dbReference type="AlphaFoldDB" id="A0A0L0G981"/>
<keyword evidence="4" id="KW-0274">FAD</keyword>
<evidence type="ECO:0000313" key="8">
    <source>
        <dbReference type="EMBL" id="KNC85474.1"/>
    </source>
</evidence>
<dbReference type="STRING" id="667725.A0A0L0G981"/>
<keyword evidence="7" id="KW-0812">Transmembrane</keyword>
<evidence type="ECO:0008006" key="10">
    <source>
        <dbReference type="Google" id="ProtNLM"/>
    </source>
</evidence>
<evidence type="ECO:0000256" key="5">
    <source>
        <dbReference type="ARBA" id="ARBA00022857"/>
    </source>
</evidence>
<evidence type="ECO:0000256" key="1">
    <source>
        <dbReference type="ARBA" id="ARBA00005855"/>
    </source>
</evidence>
<dbReference type="SUPFAM" id="SSF51905">
    <property type="entry name" value="FAD/NAD(P)-binding domain"/>
    <property type="match status" value="1"/>
</dbReference>
<evidence type="ECO:0000256" key="2">
    <source>
        <dbReference type="ARBA" id="ARBA00022630"/>
    </source>
</evidence>
<evidence type="ECO:0000256" key="6">
    <source>
        <dbReference type="ARBA" id="ARBA00023027"/>
    </source>
</evidence>
<dbReference type="Proteomes" id="UP000054560">
    <property type="component" value="Unassembled WGS sequence"/>
</dbReference>
<evidence type="ECO:0000313" key="9">
    <source>
        <dbReference type="Proteomes" id="UP000054560"/>
    </source>
</evidence>
<evidence type="ECO:0000256" key="3">
    <source>
        <dbReference type="ARBA" id="ARBA00022729"/>
    </source>
</evidence>
<dbReference type="EMBL" id="KQ241700">
    <property type="protein sequence ID" value="KNC85474.1"/>
    <property type="molecule type" value="Genomic_DNA"/>
</dbReference>
<sequence length="604" mass="67969">MISKIPADTHVRNDSIRQGITKKRVEDFANAGPVDCIIIGSGLSGLTTAGMLSRAGWRVAVLEQHDVAGGTTHQFVEEGFEFGTGLHYTGDVLPRSTLMDALTDGKLKWAEMDAEYDHCELMGKDIDEVKDRLVFTKGFRKMRDRLHKQFPEECMCEKEAISRYYKECFKAHAAMGPIVLSKILPGFMVSLLRPLLDRWYHSAQNKTTLEVMRDCGLSDDLIGKLTFTYGDFGTTPDESPFMVQAMLTCHWFRGAFYPVGGPEQIAATMVPTLEKNGSKVWVNARVETLLLSADGAVEGVRVKGMDIPCNTVVSSVGALNTYMKLMNDKMPLPRPVQDLRHELRSAEKLKPGMSMISLFVGFEGTCESLQLPNYNTWMVSSWDHGANIKRMNEEGLDAPFAMMYYAFSSAKDPTWHVRFPNKVSCEILAPCSYALFEEFEKSRWNKRTDDYEAMKEVLTERLLDHMFERMPHLKDKLVHVSMGTPLTINHFLNSTRGEVYALDHTQERFDPKYQQMLTAKTPITGLYMTGQDVLFSGVVTAYMSGIVTVAAMSYSALLKNADVLFRATPTVWGESQVKGAKKFNIVWVLSVVFVVLAVLLVYMR</sequence>
<dbReference type="PANTHER" id="PTHR46091:SF3">
    <property type="entry name" value="AMINE OXIDASE DOMAIN-CONTAINING PROTEIN"/>
    <property type="match status" value="1"/>
</dbReference>
<keyword evidence="5" id="KW-0521">NADP</keyword>
<dbReference type="InterPro" id="IPR052206">
    <property type="entry name" value="Retinol_saturase"/>
</dbReference>
<dbReference type="eggNOG" id="KOG4254">
    <property type="taxonomic scope" value="Eukaryota"/>
</dbReference>
<keyword evidence="2" id="KW-0285">Flavoprotein</keyword>
<keyword evidence="7" id="KW-1133">Transmembrane helix</keyword>
<dbReference type="PANTHER" id="PTHR46091">
    <property type="entry name" value="BLR7054 PROTEIN"/>
    <property type="match status" value="1"/>
</dbReference>
<dbReference type="GeneID" id="25902848"/>
<evidence type="ECO:0000256" key="7">
    <source>
        <dbReference type="SAM" id="Phobius"/>
    </source>
</evidence>
<dbReference type="Gene3D" id="3.50.50.60">
    <property type="entry name" value="FAD/NAD(P)-binding domain"/>
    <property type="match status" value="2"/>
</dbReference>
<feature type="transmembrane region" description="Helical" evidence="7">
    <location>
        <begin position="533"/>
        <end position="557"/>
    </location>
</feature>
<organism evidence="8 9">
    <name type="scientific">Sphaeroforma arctica JP610</name>
    <dbReference type="NCBI Taxonomy" id="667725"/>
    <lineage>
        <taxon>Eukaryota</taxon>
        <taxon>Ichthyosporea</taxon>
        <taxon>Ichthyophonida</taxon>
        <taxon>Sphaeroforma</taxon>
    </lineage>
</organism>
<accession>A0A0L0G981</accession>
<evidence type="ECO:0000256" key="4">
    <source>
        <dbReference type="ARBA" id="ARBA00022827"/>
    </source>
</evidence>
<feature type="transmembrane region" description="Helical" evidence="7">
    <location>
        <begin position="585"/>
        <end position="603"/>
    </location>
</feature>
<dbReference type="InterPro" id="IPR036188">
    <property type="entry name" value="FAD/NAD-bd_sf"/>
</dbReference>
<gene>
    <name evidence="8" type="ORF">SARC_02344</name>
</gene>